<gene>
    <name evidence="1" type="ORF">SAMN04324258_1919</name>
</gene>
<dbReference type="InterPro" id="IPR016888">
    <property type="entry name" value="UCP028498"/>
</dbReference>
<dbReference type="Proteomes" id="UP000189777">
    <property type="component" value="Unassembled WGS sequence"/>
</dbReference>
<evidence type="ECO:0000313" key="2">
    <source>
        <dbReference type="Proteomes" id="UP000189777"/>
    </source>
</evidence>
<organism evidence="1 2">
    <name type="scientific">Krasilnikoviella flava</name>
    <dbReference type="NCBI Taxonomy" id="526729"/>
    <lineage>
        <taxon>Bacteria</taxon>
        <taxon>Bacillati</taxon>
        <taxon>Actinomycetota</taxon>
        <taxon>Actinomycetes</taxon>
        <taxon>Micrococcales</taxon>
        <taxon>Promicromonosporaceae</taxon>
        <taxon>Krasilnikoviella</taxon>
    </lineage>
</organism>
<dbReference type="AlphaFoldDB" id="A0A1T5K7V4"/>
<name>A0A1T5K7V4_9MICO</name>
<reference evidence="1 2" key="1">
    <citation type="submission" date="2017-02" db="EMBL/GenBank/DDBJ databases">
        <authorList>
            <person name="Peterson S.W."/>
        </authorList>
    </citation>
    <scope>NUCLEOTIDE SEQUENCE [LARGE SCALE GENOMIC DNA]</scope>
    <source>
        <strain evidence="1 2">DSM 21481</strain>
    </source>
</reference>
<sequence length="164" mass="17740">MARVTVRPVVTLLTRAASFLRDLDFLDDLGAATAVQVVPAREPGRPQRSWVVRLGHDLYVRSAPGSVGRAGGGRAHLQVDGTRRPVMLAEVAPELHSLLDDAYLAKYGRCAAEKVATVTSDRAAATTFRVRLRRATWSEQVAAAVDSARGALRRRPAEQPCPTC</sequence>
<keyword evidence="2" id="KW-1185">Reference proteome</keyword>
<evidence type="ECO:0000313" key="1">
    <source>
        <dbReference type="EMBL" id="SKC59710.1"/>
    </source>
</evidence>
<proteinExistence type="predicted"/>
<accession>A0A1T5K7V4</accession>
<dbReference type="EMBL" id="FUZQ01000003">
    <property type="protein sequence ID" value="SKC59710.1"/>
    <property type="molecule type" value="Genomic_DNA"/>
</dbReference>
<dbReference type="Pfam" id="PF10012">
    <property type="entry name" value="DUF2255"/>
    <property type="match status" value="1"/>
</dbReference>
<protein>
    <submittedName>
        <fullName evidence="1">Uncharacterized protein</fullName>
    </submittedName>
</protein>